<evidence type="ECO:0000313" key="8">
    <source>
        <dbReference type="Proteomes" id="UP000433359"/>
    </source>
</evidence>
<evidence type="ECO:0000256" key="4">
    <source>
        <dbReference type="ARBA" id="ARBA00022679"/>
    </source>
</evidence>
<gene>
    <name evidence="7" type="ORF">FYJ25_07585</name>
</gene>
<evidence type="ECO:0000256" key="5">
    <source>
        <dbReference type="ARBA" id="ARBA00022944"/>
    </source>
</evidence>
<keyword evidence="4" id="KW-0808">Transferase</keyword>
<dbReference type="Pfam" id="PF04464">
    <property type="entry name" value="Glyphos_transf"/>
    <property type="match status" value="1"/>
</dbReference>
<protein>
    <submittedName>
        <fullName evidence="7">Uncharacterized protein</fullName>
    </submittedName>
</protein>
<dbReference type="AlphaFoldDB" id="A0A6N7YGT9"/>
<dbReference type="GO" id="GO:0005886">
    <property type="term" value="C:plasma membrane"/>
    <property type="evidence" value="ECO:0007669"/>
    <property type="project" value="UniProtKB-SubCell"/>
</dbReference>
<evidence type="ECO:0000256" key="3">
    <source>
        <dbReference type="ARBA" id="ARBA00022475"/>
    </source>
</evidence>
<comment type="caution">
    <text evidence="7">The sequence shown here is derived from an EMBL/GenBank/DDBJ whole genome shotgun (WGS) entry which is preliminary data.</text>
</comment>
<dbReference type="RefSeq" id="WP_154580949.1">
    <property type="nucleotide sequence ID" value="NZ_VULP01000013.1"/>
</dbReference>
<organism evidence="7 8">
    <name type="scientific">Anaerobutyricum soehngenii</name>
    <dbReference type="NCBI Taxonomy" id="105843"/>
    <lineage>
        <taxon>Bacteria</taxon>
        <taxon>Bacillati</taxon>
        <taxon>Bacillota</taxon>
        <taxon>Clostridia</taxon>
        <taxon>Lachnospirales</taxon>
        <taxon>Lachnospiraceae</taxon>
        <taxon>Anaerobutyricum</taxon>
    </lineage>
</organism>
<reference evidence="7 8" key="1">
    <citation type="submission" date="2019-08" db="EMBL/GenBank/DDBJ databases">
        <title>In-depth cultivation of the pig gut microbiome towards novel bacterial diversity and tailored functional studies.</title>
        <authorList>
            <person name="Wylensek D."/>
            <person name="Hitch T.C.A."/>
            <person name="Clavel T."/>
        </authorList>
    </citation>
    <scope>NUCLEOTIDE SEQUENCE [LARGE SCALE GENOMIC DNA]</scope>
    <source>
        <strain evidence="7 8">BSM-383-APC-4H</strain>
    </source>
</reference>
<dbReference type="InterPro" id="IPR007554">
    <property type="entry name" value="Glycerophosphate_synth"/>
</dbReference>
<evidence type="ECO:0000256" key="6">
    <source>
        <dbReference type="ARBA" id="ARBA00023136"/>
    </source>
</evidence>
<dbReference type="InterPro" id="IPR043148">
    <property type="entry name" value="TagF_C"/>
</dbReference>
<dbReference type="InterPro" id="IPR043149">
    <property type="entry name" value="TagF_N"/>
</dbReference>
<sequence>MSKATISFLSTRGRAMNIDLKLIQDYLALNLSDVTFEYYLKNTATKVPAANKQLEKARLSFCENTRNIICMDPSIPVKLSPALPEERRLLTLVPYDYLFNEYLKFIENPELEHKKTFIRCTHVLAGSPFFANLLKEFYEFENATFLDDMCLPLAWDITSKESKENVRNNLEYLYPEAKGKKILTILTVNQTAPEEMTELFSDLDLKKFLNEIGDNWFLLTNNINLLEMSGKLPFSYAKCFGYMKGVFGFDNLLYFSDMLVTNSSKHACTFASENKPVYYLNYGKKHFGRYMKQYYPDLYLETAGELLTLDYDQTELSEEESRFCQEFACNTVQNPFTAILKDLFLLTNKN</sequence>
<dbReference type="Proteomes" id="UP000433359">
    <property type="component" value="Unassembled WGS sequence"/>
</dbReference>
<comment type="subcellular location">
    <subcellularLocation>
        <location evidence="1">Cell membrane</location>
        <topology evidence="1">Peripheral membrane protein</topology>
    </subcellularLocation>
</comment>
<keyword evidence="6" id="KW-0472">Membrane</keyword>
<accession>A0A6N7YGT9</accession>
<name>A0A6N7YGT9_9FIRM</name>
<evidence type="ECO:0000256" key="2">
    <source>
        <dbReference type="ARBA" id="ARBA00010488"/>
    </source>
</evidence>
<dbReference type="GO" id="GO:0019350">
    <property type="term" value="P:teichoic acid biosynthetic process"/>
    <property type="evidence" value="ECO:0007669"/>
    <property type="project" value="UniProtKB-KW"/>
</dbReference>
<dbReference type="GO" id="GO:0047355">
    <property type="term" value="F:CDP-glycerol glycerophosphotransferase activity"/>
    <property type="evidence" value="ECO:0007669"/>
    <property type="project" value="InterPro"/>
</dbReference>
<dbReference type="EMBL" id="VULP01000013">
    <property type="protein sequence ID" value="MSU82218.1"/>
    <property type="molecule type" value="Genomic_DNA"/>
</dbReference>
<evidence type="ECO:0000256" key="1">
    <source>
        <dbReference type="ARBA" id="ARBA00004202"/>
    </source>
</evidence>
<proteinExistence type="inferred from homology"/>
<evidence type="ECO:0000313" key="7">
    <source>
        <dbReference type="EMBL" id="MSU82218.1"/>
    </source>
</evidence>
<dbReference type="Gene3D" id="3.40.50.11820">
    <property type="match status" value="1"/>
</dbReference>
<keyword evidence="3" id="KW-1003">Cell membrane</keyword>
<keyword evidence="5" id="KW-0777">Teichoic acid biosynthesis</keyword>
<comment type="similarity">
    <text evidence="2">Belongs to the CDP-glycerol glycerophosphotransferase family.</text>
</comment>
<dbReference type="Gene3D" id="3.40.50.12580">
    <property type="match status" value="1"/>
</dbReference>